<gene>
    <name evidence="1" type="ORF">MERR_LOCUS21212</name>
</gene>
<dbReference type="PANTHER" id="PTHR14379:SF7">
    <property type="entry name" value="ENDONUCLEASE OR GLYCOSYL HYDROLASE-RELATED"/>
    <property type="match status" value="1"/>
</dbReference>
<comment type="caution">
    <text evidence="1">The sequence shown here is derived from an EMBL/GenBank/DDBJ whole genome shotgun (WGS) entry which is preliminary data.</text>
</comment>
<dbReference type="OrthoDB" id="1055267at2759"/>
<dbReference type="EMBL" id="CACVBM020001140">
    <property type="protein sequence ID" value="CAA7033977.1"/>
    <property type="molecule type" value="Genomic_DNA"/>
</dbReference>
<evidence type="ECO:0000313" key="1">
    <source>
        <dbReference type="EMBL" id="CAA7033977.1"/>
    </source>
</evidence>
<dbReference type="GO" id="GO:0010468">
    <property type="term" value="P:regulation of gene expression"/>
    <property type="evidence" value="ECO:0007669"/>
    <property type="project" value="InterPro"/>
</dbReference>
<reference evidence="1" key="1">
    <citation type="submission" date="2020-01" db="EMBL/GenBank/DDBJ databases">
        <authorList>
            <person name="Mishra B."/>
        </authorList>
    </citation>
    <scope>NUCLEOTIDE SEQUENCE [LARGE SCALE GENOMIC DNA]</scope>
</reference>
<evidence type="ECO:0000313" key="2">
    <source>
        <dbReference type="Proteomes" id="UP000467841"/>
    </source>
</evidence>
<name>A0A6D2J9M2_9BRAS</name>
<accession>A0A6D2J9M2</accession>
<dbReference type="GO" id="GO:0005777">
    <property type="term" value="C:peroxisome"/>
    <property type="evidence" value="ECO:0007669"/>
    <property type="project" value="InterPro"/>
</dbReference>
<dbReference type="Proteomes" id="UP000467841">
    <property type="component" value="Unassembled WGS sequence"/>
</dbReference>
<dbReference type="PANTHER" id="PTHR14379">
    <property type="entry name" value="LIMKAIN B LKAP"/>
    <property type="match status" value="1"/>
</dbReference>
<protein>
    <recommendedName>
        <fullName evidence="3">NYN domain-containing protein</fullName>
    </recommendedName>
</protein>
<evidence type="ECO:0008006" key="3">
    <source>
        <dbReference type="Google" id="ProtNLM"/>
    </source>
</evidence>
<sequence>MDEDHSKIEDFSTIIKGGKIGDYSDLEWDQNKKKEDLDCFERSTMVFWNVKQCPIPSSAIPCVEPELSSALHRMGLHGMVQLFAFGDTFDQKEDFSKARIYYRAECEHLLPDAIDKGYSEMAVDLISFARMTYDCPAILMVIPKPDPDSELHRVLKCLEARNHDVLLVEPGDDDIGRLFASVQSIVDCTQDDDVKKPATGVFWDAVGCPFPPGMSPDEIHQKIEIAICDGREDSEWTAETSIWVYVDETQGPWVGDFLKNKT</sequence>
<organism evidence="1 2">
    <name type="scientific">Microthlaspi erraticum</name>
    <dbReference type="NCBI Taxonomy" id="1685480"/>
    <lineage>
        <taxon>Eukaryota</taxon>
        <taxon>Viridiplantae</taxon>
        <taxon>Streptophyta</taxon>
        <taxon>Embryophyta</taxon>
        <taxon>Tracheophyta</taxon>
        <taxon>Spermatophyta</taxon>
        <taxon>Magnoliopsida</taxon>
        <taxon>eudicotyledons</taxon>
        <taxon>Gunneridae</taxon>
        <taxon>Pentapetalae</taxon>
        <taxon>rosids</taxon>
        <taxon>malvids</taxon>
        <taxon>Brassicales</taxon>
        <taxon>Brassicaceae</taxon>
        <taxon>Coluteocarpeae</taxon>
        <taxon>Microthlaspi</taxon>
    </lineage>
</organism>
<keyword evidence="2" id="KW-1185">Reference proteome</keyword>
<dbReference type="InterPro" id="IPR024768">
    <property type="entry name" value="Marf1"/>
</dbReference>
<proteinExistence type="predicted"/>
<dbReference type="AlphaFoldDB" id="A0A6D2J9M2"/>